<keyword evidence="3" id="KW-1185">Reference proteome</keyword>
<dbReference type="InterPro" id="IPR024072">
    <property type="entry name" value="DHFR-like_dom_sf"/>
</dbReference>
<accession>A0A1X1Y4A2</accession>
<dbReference type="Proteomes" id="UP000193487">
    <property type="component" value="Unassembled WGS sequence"/>
</dbReference>
<dbReference type="PANTHER" id="PTHR38011">
    <property type="entry name" value="DIHYDROFOLATE REDUCTASE FAMILY PROTEIN (AFU_ORTHOLOGUE AFUA_8G06820)"/>
    <property type="match status" value="1"/>
</dbReference>
<protein>
    <submittedName>
        <fullName evidence="2">Deaminase</fullName>
    </submittedName>
</protein>
<dbReference type="RefSeq" id="WP_045382677.1">
    <property type="nucleotide sequence ID" value="NZ_BBKA01000086.1"/>
</dbReference>
<evidence type="ECO:0000313" key="3">
    <source>
        <dbReference type="Proteomes" id="UP000193487"/>
    </source>
</evidence>
<dbReference type="GO" id="GO:0009231">
    <property type="term" value="P:riboflavin biosynthetic process"/>
    <property type="evidence" value="ECO:0007669"/>
    <property type="project" value="InterPro"/>
</dbReference>
<organism evidence="2 3">
    <name type="scientific">Mycobacterium kyorinense</name>
    <dbReference type="NCBI Taxonomy" id="487514"/>
    <lineage>
        <taxon>Bacteria</taxon>
        <taxon>Bacillati</taxon>
        <taxon>Actinomycetota</taxon>
        <taxon>Actinomycetes</taxon>
        <taxon>Mycobacteriales</taxon>
        <taxon>Mycobacteriaceae</taxon>
        <taxon>Mycobacterium</taxon>
    </lineage>
</organism>
<sequence length="199" mass="22331">MGKLVMSEFVSLDGVIQDPDGQEGFVVGGWVGKVLDHDELSKVKFDEALAAEALLFGRRSYEWFAQRWPRRRGDLADRLNSLPKHVVSSTLHDPEWTNTSVLRGEVAKAVSKLKQEVAGDIVVYASFQLLHTLLAHDLVDEMRLTIVPVVLGAGERLFTRIGDPKPMRLTGIRTVDDQMVLLTYRPARNTLTTARPVRR</sequence>
<dbReference type="OrthoDB" id="7342392at2"/>
<dbReference type="InterPro" id="IPR050765">
    <property type="entry name" value="Riboflavin_Biosynth_HTPR"/>
</dbReference>
<evidence type="ECO:0000313" key="2">
    <source>
        <dbReference type="EMBL" id="ORW05899.1"/>
    </source>
</evidence>
<dbReference type="Gene3D" id="3.40.430.10">
    <property type="entry name" value="Dihydrofolate Reductase, subunit A"/>
    <property type="match status" value="1"/>
</dbReference>
<evidence type="ECO:0000259" key="1">
    <source>
        <dbReference type="Pfam" id="PF01872"/>
    </source>
</evidence>
<dbReference type="SUPFAM" id="SSF53597">
    <property type="entry name" value="Dihydrofolate reductase-like"/>
    <property type="match status" value="1"/>
</dbReference>
<reference evidence="2 3" key="1">
    <citation type="submission" date="2016-01" db="EMBL/GenBank/DDBJ databases">
        <title>The new phylogeny of the genus Mycobacterium.</title>
        <authorList>
            <person name="Tarcisio F."/>
            <person name="Conor M."/>
            <person name="Antonella G."/>
            <person name="Elisabetta G."/>
            <person name="Giulia F.S."/>
            <person name="Sara T."/>
            <person name="Anna F."/>
            <person name="Clotilde B."/>
            <person name="Roberto B."/>
            <person name="Veronica D.S."/>
            <person name="Fabio R."/>
            <person name="Monica P."/>
            <person name="Olivier J."/>
            <person name="Enrico T."/>
            <person name="Nicola S."/>
        </authorList>
    </citation>
    <scope>NUCLEOTIDE SEQUENCE [LARGE SCALE GENOMIC DNA]</scope>
    <source>
        <strain evidence="2 3">DSM 45166</strain>
    </source>
</reference>
<name>A0A1X1Y4A2_9MYCO</name>
<dbReference type="EMBL" id="LQPE01000076">
    <property type="protein sequence ID" value="ORW05899.1"/>
    <property type="molecule type" value="Genomic_DNA"/>
</dbReference>
<dbReference type="InterPro" id="IPR002734">
    <property type="entry name" value="RibDG_C"/>
</dbReference>
<gene>
    <name evidence="2" type="ORF">AWC14_26200</name>
</gene>
<dbReference type="Pfam" id="PF01872">
    <property type="entry name" value="RibD_C"/>
    <property type="match status" value="1"/>
</dbReference>
<dbReference type="AlphaFoldDB" id="A0A1X1Y4A2"/>
<proteinExistence type="predicted"/>
<feature type="domain" description="Bacterial bifunctional deaminase-reductase C-terminal" evidence="1">
    <location>
        <begin position="3"/>
        <end position="181"/>
    </location>
</feature>
<dbReference type="GO" id="GO:0008703">
    <property type="term" value="F:5-amino-6-(5-phosphoribosylamino)uracil reductase activity"/>
    <property type="evidence" value="ECO:0007669"/>
    <property type="project" value="InterPro"/>
</dbReference>
<dbReference type="PANTHER" id="PTHR38011:SF11">
    <property type="entry name" value="2,5-DIAMINO-6-RIBOSYLAMINO-4(3H)-PYRIMIDINONE 5'-PHOSPHATE REDUCTASE"/>
    <property type="match status" value="1"/>
</dbReference>
<comment type="caution">
    <text evidence="2">The sequence shown here is derived from an EMBL/GenBank/DDBJ whole genome shotgun (WGS) entry which is preliminary data.</text>
</comment>